<name>A0ACD5WKZ6_AVESA</name>
<evidence type="ECO:0000313" key="1">
    <source>
        <dbReference type="EnsemblPlants" id="AVESA.00010b.r2.4AG0648130.1.CDS"/>
    </source>
</evidence>
<evidence type="ECO:0000313" key="2">
    <source>
        <dbReference type="Proteomes" id="UP001732700"/>
    </source>
</evidence>
<reference evidence="1" key="2">
    <citation type="submission" date="2025-09" db="UniProtKB">
        <authorList>
            <consortium name="EnsemblPlants"/>
        </authorList>
    </citation>
    <scope>IDENTIFICATION</scope>
</reference>
<proteinExistence type="predicted"/>
<dbReference type="EnsemblPlants" id="AVESA.00010b.r2.4AG0648130.1">
    <property type="protein sequence ID" value="AVESA.00010b.r2.4AG0648130.1.CDS"/>
    <property type="gene ID" value="AVESA.00010b.r2.4AG0648130"/>
</dbReference>
<keyword evidence="2" id="KW-1185">Reference proteome</keyword>
<reference evidence="1" key="1">
    <citation type="submission" date="2021-05" db="EMBL/GenBank/DDBJ databases">
        <authorList>
            <person name="Scholz U."/>
            <person name="Mascher M."/>
            <person name="Fiebig A."/>
        </authorList>
    </citation>
    <scope>NUCLEOTIDE SEQUENCE [LARGE SCALE GENOMIC DNA]</scope>
</reference>
<dbReference type="Proteomes" id="UP001732700">
    <property type="component" value="Chromosome 4A"/>
</dbReference>
<sequence length="476" mass="50649">MKMMLPELSATVTVAVVLLLATAAGAEATLPPPLELERVPLNGKLLTDLRERDRARHSRVGVVNLPVEGTIAPFSDGLYYTRLKLGNPPRQYTFQLDTGISISWVACKGCKTCLAKNTSIVLYNPESSSTSSPISCSDNACAAAQIGSTVCKTGGLCGYSFTYAGDDIVTGYYVSDTMYFNSITGNKHSINSSASVVFGCTKTPPKLMDTDGVLGFGQDDLSFISQLHSQGLSPRVFSHCLKGSEKGGGTFVLGKTVVPGVVYTPLVSTLSSYNLNLESIAVNGHKLPIDSSLFATSNSQGTTVVDSGTALAYIVAGAHGPLVTAITEAIPPSVTPVDASLSKKRDRHDKCFVSSGSMDLLFPTVTLYFKGNAAMTVKPSHYLVQQGTYGNESVWCIGWQSSQALSNIQGLSVTILGDIVLHDKLIVYDLENKQLGWTDYNCSSLNATSPLDVSGTSEYYSGGLIWVAAVWVLLRL</sequence>
<organism evidence="1 2">
    <name type="scientific">Avena sativa</name>
    <name type="common">Oat</name>
    <dbReference type="NCBI Taxonomy" id="4498"/>
    <lineage>
        <taxon>Eukaryota</taxon>
        <taxon>Viridiplantae</taxon>
        <taxon>Streptophyta</taxon>
        <taxon>Embryophyta</taxon>
        <taxon>Tracheophyta</taxon>
        <taxon>Spermatophyta</taxon>
        <taxon>Magnoliopsida</taxon>
        <taxon>Liliopsida</taxon>
        <taxon>Poales</taxon>
        <taxon>Poaceae</taxon>
        <taxon>BOP clade</taxon>
        <taxon>Pooideae</taxon>
        <taxon>Poodae</taxon>
        <taxon>Poeae</taxon>
        <taxon>Poeae Chloroplast Group 1 (Aveneae type)</taxon>
        <taxon>Aveninae</taxon>
        <taxon>Avena</taxon>
    </lineage>
</organism>
<accession>A0ACD5WKZ6</accession>
<protein>
    <submittedName>
        <fullName evidence="1">Uncharacterized protein</fullName>
    </submittedName>
</protein>